<comment type="function">
    <text evidence="2">Binds to DNA and alters its conformation. May be involved in regulation of gene expression, nucleoid organization and DNA protection.</text>
</comment>
<dbReference type="HAMAP" id="MF_00274">
    <property type="entry name" value="DNA_YbaB_EbfC"/>
    <property type="match status" value="1"/>
</dbReference>
<dbReference type="SUPFAM" id="SSF82607">
    <property type="entry name" value="YbaB-like"/>
    <property type="match status" value="1"/>
</dbReference>
<gene>
    <name evidence="3" type="primary">ybaB</name>
    <name evidence="3" type="ORF">Pla108_09950</name>
</gene>
<dbReference type="OrthoDB" id="288497at2"/>
<dbReference type="InterPro" id="IPR004401">
    <property type="entry name" value="YbaB/EbfC"/>
</dbReference>
<dbReference type="NCBIfam" id="TIGR00103">
    <property type="entry name" value="DNA_YbaB_EbfC"/>
    <property type="match status" value="1"/>
</dbReference>
<dbReference type="Pfam" id="PF02575">
    <property type="entry name" value="YbaB_DNA_bd"/>
    <property type="match status" value="1"/>
</dbReference>
<comment type="subunit">
    <text evidence="2">Homodimer.</text>
</comment>
<comment type="subcellular location">
    <subcellularLocation>
        <location evidence="2">Cytoplasm</location>
        <location evidence="2">Nucleoid</location>
    </subcellularLocation>
</comment>
<dbReference type="GO" id="GO:0043590">
    <property type="term" value="C:bacterial nucleoid"/>
    <property type="evidence" value="ECO:0007669"/>
    <property type="project" value="UniProtKB-UniRule"/>
</dbReference>
<reference evidence="3 4" key="1">
    <citation type="submission" date="2019-02" db="EMBL/GenBank/DDBJ databases">
        <title>Deep-cultivation of Planctomycetes and their phenomic and genomic characterization uncovers novel biology.</title>
        <authorList>
            <person name="Wiegand S."/>
            <person name="Jogler M."/>
            <person name="Boedeker C."/>
            <person name="Pinto D."/>
            <person name="Vollmers J."/>
            <person name="Rivas-Marin E."/>
            <person name="Kohn T."/>
            <person name="Peeters S.H."/>
            <person name="Heuer A."/>
            <person name="Rast P."/>
            <person name="Oberbeckmann S."/>
            <person name="Bunk B."/>
            <person name="Jeske O."/>
            <person name="Meyerdierks A."/>
            <person name="Storesund J.E."/>
            <person name="Kallscheuer N."/>
            <person name="Luecker S."/>
            <person name="Lage O.M."/>
            <person name="Pohl T."/>
            <person name="Merkel B.J."/>
            <person name="Hornburger P."/>
            <person name="Mueller R.-W."/>
            <person name="Bruemmer F."/>
            <person name="Labrenz M."/>
            <person name="Spormann A.M."/>
            <person name="Op Den Camp H."/>
            <person name="Overmann J."/>
            <person name="Amann R."/>
            <person name="Jetten M.S.M."/>
            <person name="Mascher T."/>
            <person name="Medema M.H."/>
            <person name="Devos D.P."/>
            <person name="Kaster A.-K."/>
            <person name="Ovreas L."/>
            <person name="Rohde M."/>
            <person name="Galperin M.Y."/>
            <person name="Jogler C."/>
        </authorList>
    </citation>
    <scope>NUCLEOTIDE SEQUENCE [LARGE SCALE GENOMIC DNA]</scope>
    <source>
        <strain evidence="3 4">Pla108</strain>
    </source>
</reference>
<dbReference type="EMBL" id="SJPR01000001">
    <property type="protein sequence ID" value="TWU00052.1"/>
    <property type="molecule type" value="Genomic_DNA"/>
</dbReference>
<organism evidence="3 4">
    <name type="scientific">Botrimarina colliarenosi</name>
    <dbReference type="NCBI Taxonomy" id="2528001"/>
    <lineage>
        <taxon>Bacteria</taxon>
        <taxon>Pseudomonadati</taxon>
        <taxon>Planctomycetota</taxon>
        <taxon>Planctomycetia</taxon>
        <taxon>Pirellulales</taxon>
        <taxon>Lacipirellulaceae</taxon>
        <taxon>Botrimarina</taxon>
    </lineage>
</organism>
<dbReference type="GO" id="GO:0003677">
    <property type="term" value="F:DNA binding"/>
    <property type="evidence" value="ECO:0007669"/>
    <property type="project" value="UniProtKB-UniRule"/>
</dbReference>
<name>A0A5C6AM23_9BACT</name>
<keyword evidence="4" id="KW-1185">Reference proteome</keyword>
<evidence type="ECO:0000313" key="4">
    <source>
        <dbReference type="Proteomes" id="UP000317421"/>
    </source>
</evidence>
<evidence type="ECO:0000256" key="2">
    <source>
        <dbReference type="HAMAP-Rule" id="MF_00274"/>
    </source>
</evidence>
<evidence type="ECO:0000256" key="1">
    <source>
        <dbReference type="ARBA" id="ARBA00023125"/>
    </source>
</evidence>
<dbReference type="AlphaFoldDB" id="A0A5C6AM23"/>
<keyword evidence="1 2" id="KW-0238">DNA-binding</keyword>
<dbReference type="PANTHER" id="PTHR33449">
    <property type="entry name" value="NUCLEOID-ASSOCIATED PROTEIN YBAB"/>
    <property type="match status" value="1"/>
</dbReference>
<dbReference type="InterPro" id="IPR036894">
    <property type="entry name" value="YbaB-like_sf"/>
</dbReference>
<comment type="similarity">
    <text evidence="2">Belongs to the YbaB/EbfC family.</text>
</comment>
<protein>
    <recommendedName>
        <fullName evidence="2">Nucleoid-associated protein Pla108_09950</fullName>
    </recommendedName>
</protein>
<accession>A0A5C6AM23</accession>
<dbReference type="Gene3D" id="3.30.1310.10">
    <property type="entry name" value="Nucleoid-associated protein YbaB-like domain"/>
    <property type="match status" value="1"/>
</dbReference>
<dbReference type="PIRSF" id="PIRSF004555">
    <property type="entry name" value="UCP004555"/>
    <property type="match status" value="1"/>
</dbReference>
<dbReference type="RefSeq" id="WP_146443567.1">
    <property type="nucleotide sequence ID" value="NZ_SJPR01000001.1"/>
</dbReference>
<comment type="caution">
    <text evidence="3">The sequence shown here is derived from an EMBL/GenBank/DDBJ whole genome shotgun (WGS) entry which is preliminary data.</text>
</comment>
<evidence type="ECO:0000313" key="3">
    <source>
        <dbReference type="EMBL" id="TWU00052.1"/>
    </source>
</evidence>
<keyword evidence="2" id="KW-0963">Cytoplasm</keyword>
<dbReference type="GO" id="GO:0005829">
    <property type="term" value="C:cytosol"/>
    <property type="evidence" value="ECO:0007669"/>
    <property type="project" value="TreeGrafter"/>
</dbReference>
<sequence length="121" mass="12920">MFKGLGNLANLGDMMKQASQMGAKVQEVQERMKALRVTGEAGGGLVQVDMTGSQEVLAVRIDAGLVERNEREMVEDLTAAAMNDALARAKQLHADAMQEITGGLNLPGMGDMLEKFGGQQQ</sequence>
<proteinExistence type="inferred from homology"/>
<dbReference type="PANTHER" id="PTHR33449:SF1">
    <property type="entry name" value="NUCLEOID-ASSOCIATED PROTEIN YBAB"/>
    <property type="match status" value="1"/>
</dbReference>
<dbReference type="Proteomes" id="UP000317421">
    <property type="component" value="Unassembled WGS sequence"/>
</dbReference>